<evidence type="ECO:0000313" key="3">
    <source>
        <dbReference type="EMBL" id="KAK3774277.1"/>
    </source>
</evidence>
<comment type="caution">
    <text evidence="3">The sequence shown here is derived from an EMBL/GenBank/DDBJ whole genome shotgun (WGS) entry which is preliminary data.</text>
</comment>
<keyword evidence="1" id="KW-0175">Coiled coil</keyword>
<proteinExistence type="predicted"/>
<dbReference type="Proteomes" id="UP001283361">
    <property type="component" value="Unassembled WGS sequence"/>
</dbReference>
<keyword evidence="4" id="KW-1185">Reference proteome</keyword>
<evidence type="ECO:0000256" key="2">
    <source>
        <dbReference type="SAM" id="MobiDB-lite"/>
    </source>
</evidence>
<feature type="coiled-coil region" evidence="1">
    <location>
        <begin position="38"/>
        <end position="65"/>
    </location>
</feature>
<dbReference type="EMBL" id="JAWDGP010003441">
    <property type="protein sequence ID" value="KAK3774277.1"/>
    <property type="molecule type" value="Genomic_DNA"/>
</dbReference>
<reference evidence="3" key="1">
    <citation type="journal article" date="2023" name="G3 (Bethesda)">
        <title>A reference genome for the long-term kleptoplast-retaining sea slug Elysia crispata morphotype clarki.</title>
        <authorList>
            <person name="Eastman K.E."/>
            <person name="Pendleton A.L."/>
            <person name="Shaikh M.A."/>
            <person name="Suttiyut T."/>
            <person name="Ogas R."/>
            <person name="Tomko P."/>
            <person name="Gavelis G."/>
            <person name="Widhalm J.R."/>
            <person name="Wisecaver J.H."/>
        </authorList>
    </citation>
    <scope>NUCLEOTIDE SEQUENCE</scope>
    <source>
        <strain evidence="3">ECLA1</strain>
    </source>
</reference>
<organism evidence="3 4">
    <name type="scientific">Elysia crispata</name>
    <name type="common">lettuce slug</name>
    <dbReference type="NCBI Taxonomy" id="231223"/>
    <lineage>
        <taxon>Eukaryota</taxon>
        <taxon>Metazoa</taxon>
        <taxon>Spiralia</taxon>
        <taxon>Lophotrochozoa</taxon>
        <taxon>Mollusca</taxon>
        <taxon>Gastropoda</taxon>
        <taxon>Heterobranchia</taxon>
        <taxon>Euthyneura</taxon>
        <taxon>Panpulmonata</taxon>
        <taxon>Sacoglossa</taxon>
        <taxon>Placobranchoidea</taxon>
        <taxon>Plakobranchidae</taxon>
        <taxon>Elysia</taxon>
    </lineage>
</organism>
<evidence type="ECO:0000256" key="1">
    <source>
        <dbReference type="SAM" id="Coils"/>
    </source>
</evidence>
<accession>A0AAE0ZRZ2</accession>
<gene>
    <name evidence="3" type="ORF">RRG08_021023</name>
</gene>
<evidence type="ECO:0000313" key="4">
    <source>
        <dbReference type="Proteomes" id="UP001283361"/>
    </source>
</evidence>
<name>A0AAE0ZRZ2_9GAST</name>
<sequence>MTSTSRTRLCDLDPNLGSLDSACQQSVLSLLEDRDKVIRLQQQQIERLGAELARVKAEKDLLLTRLVLASGDDAAKDTNTSSAEDSGVDKANGDNRGRNHVRLSGCPHICFGVLVFIELCANLASADVLAGVLCMFTCVRYVSSDVFSHQCATTMSGTPDNIKNLFVQPGHLRLQNSLASFPSVVKSYFIFQYCNRAVTVYSVIVIFRNNPVTSIKTHVNSVGRCAWTAENDYVAIISILLCNVTDKSILSVQIRHSVNYMEFGAIQETVLSQALMLLSPTSRQ</sequence>
<protein>
    <submittedName>
        <fullName evidence="3">Uncharacterized protein</fullName>
    </submittedName>
</protein>
<feature type="region of interest" description="Disordered" evidence="2">
    <location>
        <begin position="75"/>
        <end position="94"/>
    </location>
</feature>
<dbReference type="AlphaFoldDB" id="A0AAE0ZRZ2"/>